<organism evidence="2 3">
    <name type="scientific">Henosepilachna vigintioctopunctata</name>
    <dbReference type="NCBI Taxonomy" id="420089"/>
    <lineage>
        <taxon>Eukaryota</taxon>
        <taxon>Metazoa</taxon>
        <taxon>Ecdysozoa</taxon>
        <taxon>Arthropoda</taxon>
        <taxon>Hexapoda</taxon>
        <taxon>Insecta</taxon>
        <taxon>Pterygota</taxon>
        <taxon>Neoptera</taxon>
        <taxon>Endopterygota</taxon>
        <taxon>Coleoptera</taxon>
        <taxon>Polyphaga</taxon>
        <taxon>Cucujiformia</taxon>
        <taxon>Coccinelloidea</taxon>
        <taxon>Coccinellidae</taxon>
        <taxon>Epilachninae</taxon>
        <taxon>Epilachnini</taxon>
        <taxon>Henosepilachna</taxon>
    </lineage>
</organism>
<keyword evidence="1" id="KW-0812">Transmembrane</keyword>
<keyword evidence="3" id="KW-1185">Reference proteome</keyword>
<sequence>MSLRCSFAAYFLHSQIMFSNVSSVLHWLVEIPFFLLRRRSHVKKGNLLEVTTFSICYQVIVAQVTSMQFCCVFLTFAENIFKREFSVALVSRDSLSPAKKTKPCEKREPP</sequence>
<protein>
    <recommendedName>
        <fullName evidence="4">Secreted protein</fullName>
    </recommendedName>
</protein>
<keyword evidence="1" id="KW-1133">Transmembrane helix</keyword>
<reference evidence="2 3" key="1">
    <citation type="submission" date="2023-03" db="EMBL/GenBank/DDBJ databases">
        <title>Genome insight into feeding habits of ladybird beetles.</title>
        <authorList>
            <person name="Li H.-S."/>
            <person name="Huang Y.-H."/>
            <person name="Pang H."/>
        </authorList>
    </citation>
    <scope>NUCLEOTIDE SEQUENCE [LARGE SCALE GENOMIC DNA]</scope>
    <source>
        <strain evidence="2">SYSU_2023b</strain>
        <tissue evidence="2">Whole body</tissue>
    </source>
</reference>
<evidence type="ECO:0008006" key="4">
    <source>
        <dbReference type="Google" id="ProtNLM"/>
    </source>
</evidence>
<dbReference type="Proteomes" id="UP001431783">
    <property type="component" value="Unassembled WGS sequence"/>
</dbReference>
<accession>A0AAW1TRM1</accession>
<evidence type="ECO:0000313" key="2">
    <source>
        <dbReference type="EMBL" id="KAK9871098.1"/>
    </source>
</evidence>
<feature type="transmembrane region" description="Helical" evidence="1">
    <location>
        <begin position="16"/>
        <end position="36"/>
    </location>
</feature>
<evidence type="ECO:0000256" key="1">
    <source>
        <dbReference type="SAM" id="Phobius"/>
    </source>
</evidence>
<gene>
    <name evidence="2" type="ORF">WA026_011382</name>
</gene>
<dbReference type="EMBL" id="JARQZJ010000005">
    <property type="protein sequence ID" value="KAK9871098.1"/>
    <property type="molecule type" value="Genomic_DNA"/>
</dbReference>
<keyword evidence="1" id="KW-0472">Membrane</keyword>
<dbReference type="AlphaFoldDB" id="A0AAW1TRM1"/>
<comment type="caution">
    <text evidence="2">The sequence shown here is derived from an EMBL/GenBank/DDBJ whole genome shotgun (WGS) entry which is preliminary data.</text>
</comment>
<proteinExistence type="predicted"/>
<evidence type="ECO:0000313" key="3">
    <source>
        <dbReference type="Proteomes" id="UP001431783"/>
    </source>
</evidence>
<name>A0AAW1TRM1_9CUCU</name>